<sequence>MLISTLLCIVVTTTFAKDIHVSLKGNDSHNGTLKHPVRSIQKAIDILRESKKYPSKGSYIWIHEGVYRLEKPIKIGSDDSGTPEVPVFIKAVDGDKVTITSAQTLNLKWEKYKNNIYKAKVDLKYTIDQLIVNGKMQRMARYPNYKVSDVGKTNGKEKHTEPFNGGASDAWDISKSRNWKNPTGAYMHAMHKAKWGDIHYEVTGKKPNGELEFIGGWQNNRVNTINVVHKSFRMIENIYEELDAPNEWFYDQKDGTIYYIPDPKTSIDDMTVEVVQQTKSLVEITGDFYEKKVNADFHGGNGVVYHAEMRHFKNAVSNIVFDGITFTGTKRTFMENKEPLVRSDWTIYRGGAFYITGAENITVRNCTFMQLGGNAIFVDGYNRRVKISECYFHHNGATDINFVGSPQAVRDPLFSYGQQRIEFDKVDTIPGPKSIDYPADCIVEQCLMTQCGRVEKQTSGVNIAMSSRITIRHNTIYHVPRAAINVCDGCWGGHLIEWNKCFETVLETGDHGAYNSWGRDRFWHSASPNGSYQKLKDGTHRIKAMNDRWHDVSVWDAYQTIVMRNNFWMCDNGWDVDLDDGSTNYEIYNNLCLKGGMKTREGYHRNVYNNIIFNYYTCNVPYPAPTYDQFRSNIIIGKSYVATYPTKWAGRLDKTLFHNPTYKEAVPASSIQEWTCQDEHSLIGNADFVDPLNGDFTVKSDSPAILLGYMNFPMNGFGVTVERLKKLAPEPKIALPSSFFNNVRKADKTLRFNGAQLKNLSTPSEQTAYGSKEISGVIIQKFKKDSKLKKWGFEIDDVILAIDKNKVSNTKKLLKIFNRIDSKKRCIALILRGQEEITVEFLR</sequence>
<organism evidence="1 2">
    <name type="scientific">Halosquirtibacter laminarini</name>
    <dbReference type="NCBI Taxonomy" id="3374600"/>
    <lineage>
        <taxon>Bacteria</taxon>
        <taxon>Pseudomonadati</taxon>
        <taxon>Bacteroidota</taxon>
        <taxon>Bacteroidia</taxon>
        <taxon>Marinilabiliales</taxon>
        <taxon>Prolixibacteraceae</taxon>
        <taxon>Halosquirtibacter</taxon>
    </lineage>
</organism>
<reference evidence="1" key="1">
    <citation type="submission" date="2021-08" db="EMBL/GenBank/DDBJ databases">
        <title>Novel anaerobic bacterium isolated from sea squirt in East Sea, Republic of Korea.</title>
        <authorList>
            <person name="Nguyen T.H."/>
            <person name="Li Z."/>
            <person name="Lee Y.-J."/>
            <person name="Ko J."/>
            <person name="Kim S.-G."/>
        </authorList>
    </citation>
    <scope>NUCLEOTIDE SEQUENCE</scope>
    <source>
        <strain evidence="1">KCTC 25031</strain>
    </source>
</reference>
<accession>A0AC61NPA4</accession>
<name>A0AC61NPA4_9BACT</name>
<dbReference type="Proteomes" id="UP000826212">
    <property type="component" value="Chromosome"/>
</dbReference>
<proteinExistence type="predicted"/>
<gene>
    <name evidence="1" type="ORF">K4L44_16215</name>
</gene>
<keyword evidence="2" id="KW-1185">Reference proteome</keyword>
<evidence type="ECO:0000313" key="2">
    <source>
        <dbReference type="Proteomes" id="UP000826212"/>
    </source>
</evidence>
<dbReference type="EMBL" id="CP081303">
    <property type="protein sequence ID" value="QZE14052.1"/>
    <property type="molecule type" value="Genomic_DNA"/>
</dbReference>
<protein>
    <submittedName>
        <fullName evidence="1">Right-handed parallel beta-helix repeat-containing protein</fullName>
    </submittedName>
</protein>
<evidence type="ECO:0000313" key="1">
    <source>
        <dbReference type="EMBL" id="QZE14052.1"/>
    </source>
</evidence>